<dbReference type="AlphaFoldDB" id="A0A0A9F9T1"/>
<dbReference type="EMBL" id="GBRH01192883">
    <property type="protein sequence ID" value="JAE05013.1"/>
    <property type="molecule type" value="Transcribed_RNA"/>
</dbReference>
<evidence type="ECO:0000313" key="1">
    <source>
        <dbReference type="EMBL" id="JAE05013.1"/>
    </source>
</evidence>
<reference evidence="1" key="1">
    <citation type="submission" date="2014-09" db="EMBL/GenBank/DDBJ databases">
        <authorList>
            <person name="Magalhaes I.L.F."/>
            <person name="Oliveira U."/>
            <person name="Santos F.R."/>
            <person name="Vidigal T.H.D.A."/>
            <person name="Brescovit A.D."/>
            <person name="Santos A.J."/>
        </authorList>
    </citation>
    <scope>NUCLEOTIDE SEQUENCE</scope>
    <source>
        <tissue evidence="1">Shoot tissue taken approximately 20 cm above the soil surface</tissue>
    </source>
</reference>
<proteinExistence type="predicted"/>
<name>A0A0A9F9T1_ARUDO</name>
<sequence>MLIPSAGLIPYESLSSSFPYTHLRQEWTYQPRMPYLENKLQ</sequence>
<organism evidence="1">
    <name type="scientific">Arundo donax</name>
    <name type="common">Giant reed</name>
    <name type="synonym">Donax arundinaceus</name>
    <dbReference type="NCBI Taxonomy" id="35708"/>
    <lineage>
        <taxon>Eukaryota</taxon>
        <taxon>Viridiplantae</taxon>
        <taxon>Streptophyta</taxon>
        <taxon>Embryophyta</taxon>
        <taxon>Tracheophyta</taxon>
        <taxon>Spermatophyta</taxon>
        <taxon>Magnoliopsida</taxon>
        <taxon>Liliopsida</taxon>
        <taxon>Poales</taxon>
        <taxon>Poaceae</taxon>
        <taxon>PACMAD clade</taxon>
        <taxon>Arundinoideae</taxon>
        <taxon>Arundineae</taxon>
        <taxon>Arundo</taxon>
    </lineage>
</organism>
<reference evidence="1" key="2">
    <citation type="journal article" date="2015" name="Data Brief">
        <title>Shoot transcriptome of the giant reed, Arundo donax.</title>
        <authorList>
            <person name="Barrero R.A."/>
            <person name="Guerrero F.D."/>
            <person name="Moolhuijzen P."/>
            <person name="Goolsby J.A."/>
            <person name="Tidwell J."/>
            <person name="Bellgard S.E."/>
            <person name="Bellgard M.I."/>
        </authorList>
    </citation>
    <scope>NUCLEOTIDE SEQUENCE</scope>
    <source>
        <tissue evidence="1">Shoot tissue taken approximately 20 cm above the soil surface</tissue>
    </source>
</reference>
<protein>
    <submittedName>
        <fullName evidence="1">Uncharacterized protein</fullName>
    </submittedName>
</protein>
<accession>A0A0A9F9T1</accession>